<feature type="compositionally biased region" description="Low complexity" evidence="1">
    <location>
        <begin position="172"/>
        <end position="188"/>
    </location>
</feature>
<evidence type="ECO:0000313" key="3">
    <source>
        <dbReference type="Proteomes" id="UP001501752"/>
    </source>
</evidence>
<protein>
    <recommendedName>
        <fullName evidence="4">Extensin</fullName>
    </recommendedName>
</protein>
<feature type="region of interest" description="Disordered" evidence="1">
    <location>
        <begin position="1"/>
        <end position="28"/>
    </location>
</feature>
<proteinExistence type="predicted"/>
<dbReference type="RefSeq" id="WP_345697841.1">
    <property type="nucleotide sequence ID" value="NZ_BAABIS010000001.1"/>
</dbReference>
<feature type="region of interest" description="Disordered" evidence="1">
    <location>
        <begin position="242"/>
        <end position="293"/>
    </location>
</feature>
<gene>
    <name evidence="2" type="ORF">GCM10023235_35810</name>
</gene>
<evidence type="ECO:0000313" key="2">
    <source>
        <dbReference type="EMBL" id="GAA4855165.1"/>
    </source>
</evidence>
<feature type="region of interest" description="Disordered" evidence="1">
    <location>
        <begin position="127"/>
        <end position="215"/>
    </location>
</feature>
<evidence type="ECO:0008006" key="4">
    <source>
        <dbReference type="Google" id="ProtNLM"/>
    </source>
</evidence>
<organism evidence="2 3">
    <name type="scientific">Kitasatospora terrestris</name>
    <dbReference type="NCBI Taxonomy" id="258051"/>
    <lineage>
        <taxon>Bacteria</taxon>
        <taxon>Bacillati</taxon>
        <taxon>Actinomycetota</taxon>
        <taxon>Actinomycetes</taxon>
        <taxon>Kitasatosporales</taxon>
        <taxon>Streptomycetaceae</taxon>
        <taxon>Kitasatospora</taxon>
    </lineage>
</organism>
<evidence type="ECO:0000256" key="1">
    <source>
        <dbReference type="SAM" id="MobiDB-lite"/>
    </source>
</evidence>
<comment type="caution">
    <text evidence="2">The sequence shown here is derived from an EMBL/GenBank/DDBJ whole genome shotgun (WGS) entry which is preliminary data.</text>
</comment>
<name>A0ABP9DP43_9ACTN</name>
<keyword evidence="3" id="KW-1185">Reference proteome</keyword>
<reference evidence="3" key="1">
    <citation type="journal article" date="2019" name="Int. J. Syst. Evol. Microbiol.">
        <title>The Global Catalogue of Microorganisms (GCM) 10K type strain sequencing project: providing services to taxonomists for standard genome sequencing and annotation.</title>
        <authorList>
            <consortium name="The Broad Institute Genomics Platform"/>
            <consortium name="The Broad Institute Genome Sequencing Center for Infectious Disease"/>
            <person name="Wu L."/>
            <person name="Ma J."/>
        </authorList>
    </citation>
    <scope>NUCLEOTIDE SEQUENCE [LARGE SCALE GENOMIC DNA]</scope>
    <source>
        <strain evidence="3">JCM 13006</strain>
    </source>
</reference>
<dbReference type="Proteomes" id="UP001501752">
    <property type="component" value="Unassembled WGS sequence"/>
</dbReference>
<dbReference type="EMBL" id="BAABIS010000001">
    <property type="protein sequence ID" value="GAA4855165.1"/>
    <property type="molecule type" value="Genomic_DNA"/>
</dbReference>
<accession>A0ABP9DP43</accession>
<sequence length="293" mass="28765">MSTNRSRRIDRDTAEQLLGGDPVGSEAGQASLTGQAALAGLLAAAKAPAAGPAEEALPGEEQVMAAYRAARHSTAQHLAPQHRRRTMADTALARAFSAKALAAALAATAVGGVAFAASTGNLPTVLGGHGPVESPVLTGGSSHSAGPDGGTDRPGDPSGRTGTQPGGTAKPSADASGTAGASAGASGDPSRLPDLAKLCKTVGERTGNTTKLRELLTEESMQPLVKAAGGADRVAPYCATVVGKGNASPGNASPGDHGKPTPTPTPTSTKGEREKTTAPSADQKAARSSDSGG</sequence>